<sequence>MILLLQPQSSPLKANSPNGRRWNKSDKHLPGTIVDSTMMILPTGRHLQRYKNRVPQDAGPQDDVFLWMYMYQAANDANVSEEGLADGLIHDETKIQQDLVLDMRGGKLHLVLYNTNIFLGITGYRFPICHYSTCSVKVSELHIMIWDVIARLQDWVLSVDYILQDGGEENRPFLKSHFNGNPLDSKYMAVNLVNPTKLVVMNGIMKSGDIRGLHTGKLKLNEKYILWKHWISAVHWDQEVHSRPIQHKVSDAHWYPNSAEKIQNHLAEEIYQASLPDGSHLNSTIQLLENTSQMIFIFRDNRPVKNVDDERLQYLYDILQWFTNWHISANNDENIAMGERSKSLLSIDSML</sequence>
<evidence type="ECO:0000313" key="3">
    <source>
        <dbReference type="EMBL" id="KAL3873579.1"/>
    </source>
</evidence>
<dbReference type="Proteomes" id="UP001634394">
    <property type="component" value="Unassembled WGS sequence"/>
</dbReference>
<feature type="region of interest" description="Disordered" evidence="1">
    <location>
        <begin position="1"/>
        <end position="29"/>
    </location>
</feature>
<evidence type="ECO:0000313" key="5">
    <source>
        <dbReference type="Proteomes" id="UP001634394"/>
    </source>
</evidence>
<gene>
    <name evidence="2" type="ORF">ACJMK2_036673</name>
    <name evidence="3" type="ORF">ACJMK2_036676</name>
    <name evidence="4" type="ORF">ACJMK2_036678</name>
</gene>
<evidence type="ECO:0000313" key="4">
    <source>
        <dbReference type="EMBL" id="KAL3873581.1"/>
    </source>
</evidence>
<dbReference type="AlphaFoldDB" id="A0ABD3WHY4"/>
<organism evidence="2 5">
    <name type="scientific">Sinanodonta woodiana</name>
    <name type="common">Chinese pond mussel</name>
    <name type="synonym">Anodonta woodiana</name>
    <dbReference type="NCBI Taxonomy" id="1069815"/>
    <lineage>
        <taxon>Eukaryota</taxon>
        <taxon>Metazoa</taxon>
        <taxon>Spiralia</taxon>
        <taxon>Lophotrochozoa</taxon>
        <taxon>Mollusca</taxon>
        <taxon>Bivalvia</taxon>
        <taxon>Autobranchia</taxon>
        <taxon>Heteroconchia</taxon>
        <taxon>Palaeoheterodonta</taxon>
        <taxon>Unionida</taxon>
        <taxon>Unionoidea</taxon>
        <taxon>Unionidae</taxon>
        <taxon>Unioninae</taxon>
        <taxon>Sinanodonta</taxon>
    </lineage>
</organism>
<protein>
    <submittedName>
        <fullName evidence="2">Uncharacterized protein</fullName>
    </submittedName>
</protein>
<name>A0ABD3WHY4_SINWO</name>
<dbReference type="EMBL" id="JBJQND010000006">
    <property type="protein sequence ID" value="KAL3873576.1"/>
    <property type="molecule type" value="Genomic_DNA"/>
</dbReference>
<keyword evidence="5" id="KW-1185">Reference proteome</keyword>
<reference evidence="2 5" key="1">
    <citation type="submission" date="2024-11" db="EMBL/GenBank/DDBJ databases">
        <title>Chromosome-level genome assembly of the freshwater bivalve Anodonta woodiana.</title>
        <authorList>
            <person name="Chen X."/>
        </authorList>
    </citation>
    <scope>NUCLEOTIDE SEQUENCE [LARGE SCALE GENOMIC DNA]</scope>
    <source>
        <strain evidence="2">MN2024</strain>
        <tissue evidence="2">Gills</tissue>
    </source>
</reference>
<accession>A0ABD3WHY4</accession>
<proteinExistence type="predicted"/>
<evidence type="ECO:0000256" key="1">
    <source>
        <dbReference type="SAM" id="MobiDB-lite"/>
    </source>
</evidence>
<comment type="caution">
    <text evidence="2">The sequence shown here is derived from an EMBL/GenBank/DDBJ whole genome shotgun (WGS) entry which is preliminary data.</text>
</comment>
<feature type="compositionally biased region" description="Polar residues" evidence="1">
    <location>
        <begin position="1"/>
        <end position="18"/>
    </location>
</feature>
<evidence type="ECO:0000313" key="2">
    <source>
        <dbReference type="EMBL" id="KAL3873576.1"/>
    </source>
</evidence>
<dbReference type="EMBL" id="JBJQND010000006">
    <property type="protein sequence ID" value="KAL3873581.1"/>
    <property type="molecule type" value="Genomic_DNA"/>
</dbReference>
<dbReference type="EMBL" id="JBJQND010000006">
    <property type="protein sequence ID" value="KAL3873579.1"/>
    <property type="molecule type" value="Genomic_DNA"/>
</dbReference>